<dbReference type="PANTHER" id="PTHR18866:SF33">
    <property type="entry name" value="METHYLCROTONOYL-COA CARBOXYLASE SUBUNIT ALPHA, MITOCHONDRIAL-RELATED"/>
    <property type="match status" value="1"/>
</dbReference>
<dbReference type="Gene3D" id="2.40.50.100">
    <property type="match status" value="1"/>
</dbReference>
<dbReference type="SUPFAM" id="SSF56059">
    <property type="entry name" value="Glutathione synthetase ATP-binding domain-like"/>
    <property type="match status" value="1"/>
</dbReference>
<evidence type="ECO:0000256" key="2">
    <source>
        <dbReference type="ARBA" id="ARBA00022598"/>
    </source>
</evidence>
<dbReference type="InterPro" id="IPR011764">
    <property type="entry name" value="Biotin_carboxylation_dom"/>
</dbReference>
<accession>A0ABT0E3Z4</accession>
<keyword evidence="11" id="KW-1185">Reference proteome</keyword>
<feature type="domain" description="ATP-grasp" evidence="8">
    <location>
        <begin position="125"/>
        <end position="322"/>
    </location>
</feature>
<dbReference type="SUPFAM" id="SSF52440">
    <property type="entry name" value="PreATP-grasp domain"/>
    <property type="match status" value="1"/>
</dbReference>
<dbReference type="InterPro" id="IPR016185">
    <property type="entry name" value="PreATP-grasp_dom_sf"/>
</dbReference>
<dbReference type="Proteomes" id="UP001165524">
    <property type="component" value="Unassembled WGS sequence"/>
</dbReference>
<keyword evidence="4 6" id="KW-0067">ATP-binding</keyword>
<dbReference type="RefSeq" id="WP_246947853.1">
    <property type="nucleotide sequence ID" value="NZ_JALKII010000001.1"/>
</dbReference>
<dbReference type="InterPro" id="IPR005481">
    <property type="entry name" value="BC-like_N"/>
</dbReference>
<evidence type="ECO:0000259" key="9">
    <source>
        <dbReference type="PROSITE" id="PS50979"/>
    </source>
</evidence>
<dbReference type="InterPro" id="IPR050856">
    <property type="entry name" value="Biotin_carboxylase_complex"/>
</dbReference>
<dbReference type="PROSITE" id="PS50968">
    <property type="entry name" value="BIOTINYL_LIPOYL"/>
    <property type="match status" value="1"/>
</dbReference>
<keyword evidence="2" id="KW-0436">Ligase</keyword>
<protein>
    <submittedName>
        <fullName evidence="10">Acetyl/propionyl/methylcrotonyl-CoA carboxylase subunit alpha</fullName>
    </submittedName>
</protein>
<dbReference type="NCBIfam" id="NF006367">
    <property type="entry name" value="PRK08591.1"/>
    <property type="match status" value="1"/>
</dbReference>
<dbReference type="Pfam" id="PF02786">
    <property type="entry name" value="CPSase_L_D2"/>
    <property type="match status" value="1"/>
</dbReference>
<feature type="domain" description="Lipoyl-binding" evidence="7">
    <location>
        <begin position="574"/>
        <end position="651"/>
    </location>
</feature>
<evidence type="ECO:0000259" key="8">
    <source>
        <dbReference type="PROSITE" id="PS50975"/>
    </source>
</evidence>
<dbReference type="SUPFAM" id="SSF51246">
    <property type="entry name" value="Rudiment single hybrid motif"/>
    <property type="match status" value="1"/>
</dbReference>
<dbReference type="InterPro" id="IPR011053">
    <property type="entry name" value="Single_hybrid_motif"/>
</dbReference>
<evidence type="ECO:0000256" key="3">
    <source>
        <dbReference type="ARBA" id="ARBA00022741"/>
    </source>
</evidence>
<organism evidence="10 11">
    <name type="scientific">Alcanivorax quisquiliarum</name>
    <dbReference type="NCBI Taxonomy" id="2933565"/>
    <lineage>
        <taxon>Bacteria</taxon>
        <taxon>Pseudomonadati</taxon>
        <taxon>Pseudomonadota</taxon>
        <taxon>Gammaproteobacteria</taxon>
        <taxon>Oceanospirillales</taxon>
        <taxon>Alcanivoracaceae</taxon>
        <taxon>Alcanivorax</taxon>
    </lineage>
</organism>
<dbReference type="SMART" id="SM00878">
    <property type="entry name" value="Biotin_carb_C"/>
    <property type="match status" value="1"/>
</dbReference>
<dbReference type="InterPro" id="IPR005479">
    <property type="entry name" value="CPAse_ATP-bd"/>
</dbReference>
<reference evidence="10" key="1">
    <citation type="submission" date="2022-04" db="EMBL/GenBank/DDBJ databases">
        <title>Alcanivorax sp. CY1518 draft genome sequence.</title>
        <authorList>
            <person name="Zhao G."/>
            <person name="An M."/>
        </authorList>
    </citation>
    <scope>NUCLEOTIDE SEQUENCE</scope>
    <source>
        <strain evidence="10">CY1518</strain>
    </source>
</reference>
<evidence type="ECO:0000256" key="6">
    <source>
        <dbReference type="PROSITE-ProRule" id="PRU00409"/>
    </source>
</evidence>
<dbReference type="InterPro" id="IPR005482">
    <property type="entry name" value="Biotin_COase_C"/>
</dbReference>
<name>A0ABT0E3Z4_9GAMM</name>
<evidence type="ECO:0000313" key="10">
    <source>
        <dbReference type="EMBL" id="MCK0536545.1"/>
    </source>
</evidence>
<dbReference type="Pfam" id="PF02785">
    <property type="entry name" value="Biotin_carb_C"/>
    <property type="match status" value="1"/>
</dbReference>
<keyword evidence="5" id="KW-0092">Biotin</keyword>
<dbReference type="PROSITE" id="PS00867">
    <property type="entry name" value="CPSASE_2"/>
    <property type="match status" value="1"/>
</dbReference>
<dbReference type="PANTHER" id="PTHR18866">
    <property type="entry name" value="CARBOXYLASE:PYRUVATE/ACETYL-COA/PROPIONYL-COA CARBOXYLASE"/>
    <property type="match status" value="1"/>
</dbReference>
<dbReference type="CDD" id="cd06850">
    <property type="entry name" value="biotinyl_domain"/>
    <property type="match status" value="1"/>
</dbReference>
<dbReference type="PROSITE" id="PS50979">
    <property type="entry name" value="BC"/>
    <property type="match status" value="1"/>
</dbReference>
<evidence type="ECO:0000256" key="1">
    <source>
        <dbReference type="ARBA" id="ARBA00001953"/>
    </source>
</evidence>
<dbReference type="InterPro" id="IPR000089">
    <property type="entry name" value="Biotin_lipoyl"/>
</dbReference>
<evidence type="ECO:0000259" key="7">
    <source>
        <dbReference type="PROSITE" id="PS50968"/>
    </source>
</evidence>
<comment type="cofactor">
    <cofactor evidence="1">
        <name>biotin</name>
        <dbReference type="ChEBI" id="CHEBI:57586"/>
    </cofactor>
</comment>
<comment type="caution">
    <text evidence="10">The sequence shown here is derived from an EMBL/GenBank/DDBJ whole genome shotgun (WGS) entry which is preliminary data.</text>
</comment>
<dbReference type="Pfam" id="PF00289">
    <property type="entry name" value="Biotin_carb_N"/>
    <property type="match status" value="1"/>
</dbReference>
<dbReference type="InterPro" id="IPR011761">
    <property type="entry name" value="ATP-grasp"/>
</dbReference>
<dbReference type="InterPro" id="IPR011054">
    <property type="entry name" value="Rudment_hybrid_motif"/>
</dbReference>
<gene>
    <name evidence="10" type="ORF">MU846_02370</name>
</gene>
<sequence>MAVNSAFDKILIANRGEIACRVIRTARDMGYRTVAVFSDADREALHVALADEAVCIGPATVSQSYLNVDAILDAARRTGANAIHPGYGFMSENADFARACEAAGIVFIGPPVDAIHLMGSKRLSKIAMQEAGVPCIPGYEGEQQDDASLMAEAERIGLPLMIKASAGGGGRGMRVVTDSADIAEQLRSARSEARNAFGSDELILERAVMRPRHIEIQVFGDRHGNVIHLGERDCSVQRRHQKVVEEAPSPAVDPALRERIGAAAVQAARACNYFGAGTVEFLLDASGDFYFLEMNTRLQVEHPVTELITGQDLVAWQIRVARGEQLPLTQEQVKLDGHAIEVRLYAEDPAAGFLPQTGPVLRWQPASGDGVRIDHGLREGYNVGSHYDPMLAKIIAWGDTRDDARRRLIRAIEDTKLLGVHDNRRFLAAILRHPVFADGSATTAFIGDEFAADASLETIAPTSQDWAVAAALISHNYGQTERGLTSRGGGLAEQRLHLQSDGLKQDVVVGADERGKLTVRINDQAHHVRLSVDQQQVEIDGILQPLSATLVAGDVWLAGPGLAWCIEDHTYAAPNVSGGAGSGQIRAPMDGAVLDVMCKEGDTVQKGQVLVLLEAMKIEHSLKADADGIVAAVNVSAGDQVKSKQILLSISTEAISTEDSTELAQEGPAS</sequence>
<dbReference type="Pfam" id="PF00364">
    <property type="entry name" value="Biotin_lipoyl"/>
    <property type="match status" value="1"/>
</dbReference>
<dbReference type="EMBL" id="JALKII010000001">
    <property type="protein sequence ID" value="MCK0536545.1"/>
    <property type="molecule type" value="Genomic_DNA"/>
</dbReference>
<keyword evidence="3 6" id="KW-0547">Nucleotide-binding</keyword>
<evidence type="ECO:0000313" key="11">
    <source>
        <dbReference type="Proteomes" id="UP001165524"/>
    </source>
</evidence>
<dbReference type="SUPFAM" id="SSF51230">
    <property type="entry name" value="Single hybrid motif"/>
    <property type="match status" value="1"/>
</dbReference>
<dbReference type="PROSITE" id="PS50975">
    <property type="entry name" value="ATP_GRASP"/>
    <property type="match status" value="1"/>
</dbReference>
<dbReference type="Gene3D" id="3.30.470.20">
    <property type="entry name" value="ATP-grasp fold, B domain"/>
    <property type="match status" value="1"/>
</dbReference>
<proteinExistence type="predicted"/>
<evidence type="ECO:0000256" key="5">
    <source>
        <dbReference type="ARBA" id="ARBA00023267"/>
    </source>
</evidence>
<evidence type="ECO:0000256" key="4">
    <source>
        <dbReference type="ARBA" id="ARBA00022840"/>
    </source>
</evidence>
<feature type="domain" description="Biotin carboxylation" evidence="9">
    <location>
        <begin position="6"/>
        <end position="451"/>
    </location>
</feature>